<evidence type="ECO:0000313" key="1">
    <source>
        <dbReference type="EMBL" id="GLB42466.1"/>
    </source>
</evidence>
<dbReference type="AlphaFoldDB" id="A0A9P3PWG7"/>
<protein>
    <recommendedName>
        <fullName evidence="3">F-box domain-containing protein</fullName>
    </recommendedName>
</protein>
<organism evidence="1 2">
    <name type="scientific">Lyophyllum shimeji</name>
    <name type="common">Hon-shimeji</name>
    <name type="synonym">Tricholoma shimeji</name>
    <dbReference type="NCBI Taxonomy" id="47721"/>
    <lineage>
        <taxon>Eukaryota</taxon>
        <taxon>Fungi</taxon>
        <taxon>Dikarya</taxon>
        <taxon>Basidiomycota</taxon>
        <taxon>Agaricomycotina</taxon>
        <taxon>Agaricomycetes</taxon>
        <taxon>Agaricomycetidae</taxon>
        <taxon>Agaricales</taxon>
        <taxon>Tricholomatineae</taxon>
        <taxon>Lyophyllaceae</taxon>
        <taxon>Lyophyllum</taxon>
    </lineage>
</organism>
<comment type="caution">
    <text evidence="1">The sequence shown here is derived from an EMBL/GenBank/DDBJ whole genome shotgun (WGS) entry which is preliminary data.</text>
</comment>
<accession>A0A9P3PWG7</accession>
<keyword evidence="2" id="KW-1185">Reference proteome</keyword>
<evidence type="ECO:0000313" key="2">
    <source>
        <dbReference type="Proteomes" id="UP001063166"/>
    </source>
</evidence>
<sequence>MTAYAPERQVFMPVMTRCNIAVWSRLPIELTREIILCLASTDTNEARSLRLVSRHTNVWVLPLLFRTLTLTTQEQVTRFASTLLPKRKLHIPALKSNLHNFPRPLSSYTIESLALVVNTRLPSVENALANVAPAFSRLKNLAITGQDLSANAHWLRQHPIHPPNMMILHFGSPYLVNFRDPIFRCVTHLYTSTLDGHRGSFVADVSQLSHLAVHTRLDHHPEIMSLIVERFLYLLDNMLQLQLFVFVLDSDDGPEEKSNEWMAALTPCLDDKRFIVLPHFRDPRMEWEAMLKGQNSVWDRALAWRDIRQRGDPREILEYRNEVMDEFRSEKRRLLEKRHPVEWEIDLVQREGLYPHWLPESRTLLAALS</sequence>
<proteinExistence type="predicted"/>
<dbReference type="EMBL" id="BRPK01000011">
    <property type="protein sequence ID" value="GLB42466.1"/>
    <property type="molecule type" value="Genomic_DNA"/>
</dbReference>
<name>A0A9P3PWG7_LYOSH</name>
<gene>
    <name evidence="1" type="ORF">LshimejAT787_1104810</name>
</gene>
<dbReference type="OrthoDB" id="3145912at2759"/>
<reference evidence="1" key="1">
    <citation type="submission" date="2022-07" db="EMBL/GenBank/DDBJ databases">
        <title>The genome of Lyophyllum shimeji provides insight into the initial evolution of ectomycorrhizal fungal genome.</title>
        <authorList>
            <person name="Kobayashi Y."/>
            <person name="Shibata T."/>
            <person name="Hirakawa H."/>
            <person name="Shigenobu S."/>
            <person name="Nishiyama T."/>
            <person name="Yamada A."/>
            <person name="Hasebe M."/>
            <person name="Kawaguchi M."/>
        </authorList>
    </citation>
    <scope>NUCLEOTIDE SEQUENCE</scope>
    <source>
        <strain evidence="1">AT787</strain>
    </source>
</reference>
<evidence type="ECO:0008006" key="3">
    <source>
        <dbReference type="Google" id="ProtNLM"/>
    </source>
</evidence>
<dbReference type="Proteomes" id="UP001063166">
    <property type="component" value="Unassembled WGS sequence"/>
</dbReference>